<keyword evidence="4 6" id="KW-0717">Septation</keyword>
<dbReference type="InterPro" id="IPR020805">
    <property type="entry name" value="Cell_div_FtsZ_CS"/>
</dbReference>
<dbReference type="EMBL" id="DVLY01000067">
    <property type="protein sequence ID" value="HIT97778.1"/>
    <property type="molecule type" value="Genomic_DNA"/>
</dbReference>
<name>A0A9D1H987_9FLAO</name>
<organism evidence="10 11">
    <name type="scientific">Candidatus Merdimorpha stercoravium</name>
    <dbReference type="NCBI Taxonomy" id="2840863"/>
    <lineage>
        <taxon>Bacteria</taxon>
        <taxon>Pseudomonadati</taxon>
        <taxon>Bacteroidota</taxon>
        <taxon>Flavobacteriia</taxon>
        <taxon>Flavobacteriales</taxon>
        <taxon>Candidatus Merdimorpha</taxon>
    </lineage>
</organism>
<keyword evidence="4 6" id="KW-0132">Cell division</keyword>
<dbReference type="Pfam" id="PF00091">
    <property type="entry name" value="Tubulin"/>
    <property type="match status" value="1"/>
</dbReference>
<comment type="caution">
    <text evidence="10">The sequence shown here is derived from an EMBL/GenBank/DDBJ whole genome shotgun (WGS) entry which is preliminary data.</text>
</comment>
<dbReference type="GO" id="GO:0043093">
    <property type="term" value="P:FtsZ-dependent cytokinesis"/>
    <property type="evidence" value="ECO:0007669"/>
    <property type="project" value="UniProtKB-UniRule"/>
</dbReference>
<dbReference type="SMART" id="SM00865">
    <property type="entry name" value="Tubulin_C"/>
    <property type="match status" value="1"/>
</dbReference>
<keyword evidence="4" id="KW-0963">Cytoplasm</keyword>
<evidence type="ECO:0000259" key="9">
    <source>
        <dbReference type="SMART" id="SM00865"/>
    </source>
</evidence>
<dbReference type="PANTHER" id="PTHR30314:SF3">
    <property type="entry name" value="MITOCHONDRIAL DIVISION PROTEIN FSZA"/>
    <property type="match status" value="1"/>
</dbReference>
<dbReference type="Pfam" id="PF12327">
    <property type="entry name" value="FtsZ_C"/>
    <property type="match status" value="1"/>
</dbReference>
<feature type="binding site" evidence="4">
    <location>
        <position position="148"/>
    </location>
    <ligand>
        <name>GTP</name>
        <dbReference type="ChEBI" id="CHEBI:37565"/>
    </ligand>
</feature>
<dbReference type="SUPFAM" id="SSF52490">
    <property type="entry name" value="Tubulin nucleotide-binding domain-like"/>
    <property type="match status" value="1"/>
</dbReference>
<comment type="function">
    <text evidence="4 6">Essential cell division protein that forms a contractile ring structure (Z ring) at the future cell division site. The regulation of the ring assembly controls the timing and the location of cell division. One of the functions of the FtsZ ring is to recruit other cell division proteins to the septum to produce a new cell wall between the dividing cells. Binds GTP and shows GTPase activity.</text>
</comment>
<keyword evidence="4 6" id="KW-0131">Cell cycle</keyword>
<feature type="region of interest" description="Disordered" evidence="7">
    <location>
        <begin position="410"/>
        <end position="498"/>
    </location>
</feature>
<dbReference type="AlphaFoldDB" id="A0A9D1H987"/>
<dbReference type="GO" id="GO:0051258">
    <property type="term" value="P:protein polymerization"/>
    <property type="evidence" value="ECO:0007669"/>
    <property type="project" value="UniProtKB-UniRule"/>
</dbReference>
<dbReference type="InterPro" id="IPR036525">
    <property type="entry name" value="Tubulin/FtsZ_GTPase_sf"/>
</dbReference>
<dbReference type="GO" id="GO:0003924">
    <property type="term" value="F:GTPase activity"/>
    <property type="evidence" value="ECO:0007669"/>
    <property type="project" value="UniProtKB-UniRule"/>
</dbReference>
<evidence type="ECO:0000313" key="10">
    <source>
        <dbReference type="EMBL" id="HIT97778.1"/>
    </source>
</evidence>
<comment type="similarity">
    <text evidence="1 4 6">Belongs to the FtsZ family.</text>
</comment>
<evidence type="ECO:0000256" key="6">
    <source>
        <dbReference type="RuleBase" id="RU000631"/>
    </source>
</evidence>
<dbReference type="InterPro" id="IPR045061">
    <property type="entry name" value="FtsZ/CetZ"/>
</dbReference>
<keyword evidence="2 4" id="KW-0547">Nucleotide-binding</keyword>
<dbReference type="GO" id="GO:0000917">
    <property type="term" value="P:division septum assembly"/>
    <property type="evidence" value="ECO:0007669"/>
    <property type="project" value="UniProtKB-KW"/>
</dbReference>
<comment type="subunit">
    <text evidence="4">Homodimer. Polymerizes to form a dynamic ring structure in a strictly GTP-dependent manner. Interacts directly with several other division proteins.</text>
</comment>
<dbReference type="InterPro" id="IPR003008">
    <property type="entry name" value="Tubulin_FtsZ_GTPase"/>
</dbReference>
<dbReference type="SMART" id="SM00864">
    <property type="entry name" value="Tubulin"/>
    <property type="match status" value="1"/>
</dbReference>
<evidence type="ECO:0000313" key="11">
    <source>
        <dbReference type="Proteomes" id="UP000824161"/>
    </source>
</evidence>
<feature type="binding site" evidence="4">
    <location>
        <begin position="117"/>
        <end position="119"/>
    </location>
    <ligand>
        <name>GTP</name>
        <dbReference type="ChEBI" id="CHEBI:37565"/>
    </ligand>
</feature>
<feature type="compositionally biased region" description="Low complexity" evidence="7">
    <location>
        <begin position="452"/>
        <end position="465"/>
    </location>
</feature>
<evidence type="ECO:0000256" key="3">
    <source>
        <dbReference type="ARBA" id="ARBA00023134"/>
    </source>
</evidence>
<sequence>MASIFGDKIRFVPKAENASHEIKVVGVGGGGSNTVNHMFRKGGTAVDFAVCNTDKQALAASPVPEKIQLGASLTEGLGAGSKPEVGRHAAEESLDDIRSLFPDETKMVFVTAGMGGGTGTGAAPIIARMAKDMGKLTVGIVTTPFKFECRDQVAAAGIAEMRKSVDSLIIINNNRIFDIYSDVDMSDTFAIVNEVLCTAASSIAEVINQSLTVNVDLADTRTLLTDSGTTLLGSGRARGAGRVKKVTEQALTSPLLNDADIYGAKGFIFVVKYGKGGFPAKELDEMTTIIRERSGNDSPVKWGMGQDGSLAPDELSLMVIAAGFPSSEHPADFRKGAAGASDHRSMTPEKGPEAPLNISPEASREDDVRTEERVLPNGEKKVFTIHTLRLDPDDVSVPELSEGAYSSFARTDVGEAEAPKPYQRRASSPTSPLDSGIDEVLSVSTAPRGVMASSRTAASGRSATGNRDTEPAYLRRGITINTHPPKEGRTHVWTLDAD</sequence>
<feature type="binding site" evidence="4">
    <location>
        <position position="193"/>
    </location>
    <ligand>
        <name>GTP</name>
        <dbReference type="ChEBI" id="CHEBI:37565"/>
    </ligand>
</feature>
<keyword evidence="3 4" id="KW-0342">GTP-binding</keyword>
<dbReference type="InterPro" id="IPR018316">
    <property type="entry name" value="Tubulin/FtsZ_2-layer-sand-dom"/>
</dbReference>
<feature type="domain" description="Tubulin/FtsZ GTPase" evidence="8">
    <location>
        <begin position="21"/>
        <end position="211"/>
    </location>
</feature>
<dbReference type="HAMAP" id="MF_00909">
    <property type="entry name" value="FtsZ"/>
    <property type="match status" value="1"/>
</dbReference>
<evidence type="ECO:0000256" key="7">
    <source>
        <dbReference type="SAM" id="MobiDB-lite"/>
    </source>
</evidence>
<evidence type="ECO:0000256" key="4">
    <source>
        <dbReference type="HAMAP-Rule" id="MF_00909"/>
    </source>
</evidence>
<feature type="domain" description="Tubulin/FtsZ 2-layer sandwich" evidence="9">
    <location>
        <begin position="213"/>
        <end position="333"/>
    </location>
</feature>
<gene>
    <name evidence="4 10" type="primary">ftsZ</name>
    <name evidence="10" type="ORF">IAC44_02970</name>
</gene>
<feature type="binding site" evidence="4">
    <location>
        <begin position="29"/>
        <end position="33"/>
    </location>
    <ligand>
        <name>GTP</name>
        <dbReference type="ChEBI" id="CHEBI:37565"/>
    </ligand>
</feature>
<dbReference type="InterPro" id="IPR024757">
    <property type="entry name" value="FtsZ_C"/>
</dbReference>
<dbReference type="PROSITE" id="PS01134">
    <property type="entry name" value="FTSZ_1"/>
    <property type="match status" value="1"/>
</dbReference>
<dbReference type="NCBIfam" id="TIGR00065">
    <property type="entry name" value="ftsZ"/>
    <property type="match status" value="1"/>
</dbReference>
<dbReference type="InterPro" id="IPR000158">
    <property type="entry name" value="Cell_div_FtsZ"/>
</dbReference>
<reference evidence="10" key="2">
    <citation type="journal article" date="2021" name="PeerJ">
        <title>Extensive microbial diversity within the chicken gut microbiome revealed by metagenomics and culture.</title>
        <authorList>
            <person name="Gilroy R."/>
            <person name="Ravi A."/>
            <person name="Getino M."/>
            <person name="Pursley I."/>
            <person name="Horton D.L."/>
            <person name="Alikhan N.F."/>
            <person name="Baker D."/>
            <person name="Gharbi K."/>
            <person name="Hall N."/>
            <person name="Watson M."/>
            <person name="Adriaenssens E.M."/>
            <person name="Foster-Nyarko E."/>
            <person name="Jarju S."/>
            <person name="Secka A."/>
            <person name="Antonio M."/>
            <person name="Oren A."/>
            <person name="Chaudhuri R.R."/>
            <person name="La Ragione R."/>
            <person name="Hildebrand F."/>
            <person name="Pallen M.J."/>
        </authorList>
    </citation>
    <scope>NUCLEOTIDE SEQUENCE</scope>
    <source>
        <strain evidence="10">1383</strain>
    </source>
</reference>
<dbReference type="SUPFAM" id="SSF55307">
    <property type="entry name" value="Tubulin C-terminal domain-like"/>
    <property type="match status" value="1"/>
</dbReference>
<accession>A0A9D1H987</accession>
<feature type="compositionally biased region" description="Basic and acidic residues" evidence="7">
    <location>
        <begin position="362"/>
        <end position="373"/>
    </location>
</feature>
<dbReference type="GO" id="GO:0005525">
    <property type="term" value="F:GTP binding"/>
    <property type="evidence" value="ECO:0007669"/>
    <property type="project" value="UniProtKB-UniRule"/>
</dbReference>
<evidence type="ECO:0000256" key="1">
    <source>
        <dbReference type="ARBA" id="ARBA00009690"/>
    </source>
</evidence>
<protein>
    <recommendedName>
        <fullName evidence="4 5">Cell division protein FtsZ</fullName>
    </recommendedName>
</protein>
<comment type="subcellular location">
    <subcellularLocation>
        <location evidence="4">Cytoplasm</location>
    </subcellularLocation>
    <text evidence="4">Assembles at midcell at the inner surface of the cytoplasmic membrane.</text>
</comment>
<proteinExistence type="inferred from homology"/>
<feature type="region of interest" description="Disordered" evidence="7">
    <location>
        <begin position="330"/>
        <end position="373"/>
    </location>
</feature>
<evidence type="ECO:0000256" key="2">
    <source>
        <dbReference type="ARBA" id="ARBA00022741"/>
    </source>
</evidence>
<dbReference type="Proteomes" id="UP000824161">
    <property type="component" value="Unassembled WGS sequence"/>
</dbReference>
<feature type="compositionally biased region" description="Basic and acidic residues" evidence="7">
    <location>
        <begin position="330"/>
        <end position="352"/>
    </location>
</feature>
<evidence type="ECO:0000259" key="8">
    <source>
        <dbReference type="SMART" id="SM00864"/>
    </source>
</evidence>
<reference evidence="10" key="1">
    <citation type="submission" date="2020-10" db="EMBL/GenBank/DDBJ databases">
        <authorList>
            <person name="Gilroy R."/>
        </authorList>
    </citation>
    <scope>NUCLEOTIDE SEQUENCE</scope>
    <source>
        <strain evidence="10">1383</strain>
    </source>
</reference>
<dbReference type="GO" id="GO:0005737">
    <property type="term" value="C:cytoplasm"/>
    <property type="evidence" value="ECO:0007669"/>
    <property type="project" value="UniProtKB-SubCell"/>
</dbReference>
<dbReference type="PANTHER" id="PTHR30314">
    <property type="entry name" value="CELL DIVISION PROTEIN FTSZ-RELATED"/>
    <property type="match status" value="1"/>
</dbReference>
<dbReference type="CDD" id="cd02201">
    <property type="entry name" value="FtsZ_type1"/>
    <property type="match status" value="1"/>
</dbReference>
<feature type="binding site" evidence="4">
    <location>
        <position position="150"/>
    </location>
    <ligand>
        <name>GTP</name>
        <dbReference type="ChEBI" id="CHEBI:37565"/>
    </ligand>
</feature>
<dbReference type="Gene3D" id="3.40.50.1440">
    <property type="entry name" value="Tubulin/FtsZ, GTPase domain"/>
    <property type="match status" value="1"/>
</dbReference>
<evidence type="ECO:0000256" key="5">
    <source>
        <dbReference type="NCBIfam" id="TIGR00065"/>
    </source>
</evidence>
<dbReference type="GO" id="GO:0032153">
    <property type="term" value="C:cell division site"/>
    <property type="evidence" value="ECO:0007669"/>
    <property type="project" value="UniProtKB-UniRule"/>
</dbReference>
<dbReference type="PROSITE" id="PS01135">
    <property type="entry name" value="FTSZ_2"/>
    <property type="match status" value="1"/>
</dbReference>
<dbReference type="PRINTS" id="PR00423">
    <property type="entry name" value="CELLDVISFTSZ"/>
</dbReference>
<dbReference type="InterPro" id="IPR008280">
    <property type="entry name" value="Tub_FtsZ_C"/>
</dbReference>